<dbReference type="HOGENOM" id="CLU_2323049_0_0_1"/>
<dbReference type="AlphaFoldDB" id="T1GKD4"/>
<dbReference type="GO" id="GO:0042302">
    <property type="term" value="F:structural constituent of cuticle"/>
    <property type="evidence" value="ECO:0007669"/>
    <property type="project" value="UniProtKB-UniRule"/>
</dbReference>
<proteinExistence type="predicted"/>
<sequence>MGTMSMGFYEYTGDDGRVYRVNYNSGKGGFMPMGDHIPTIPPQIKRALEYTARKEAERAAAKAALATPAPILAEEQVQEYVESPEESESRYRPIHQRRH</sequence>
<keyword evidence="1" id="KW-0193">Cuticle</keyword>
<name>T1GKD4_MEGSC</name>
<reference evidence="4" key="1">
    <citation type="submission" date="2013-02" db="EMBL/GenBank/DDBJ databases">
        <authorList>
            <person name="Hughes D."/>
        </authorList>
    </citation>
    <scope>NUCLEOTIDE SEQUENCE</scope>
    <source>
        <strain>Durham</strain>
        <strain evidence="4">NC isolate 2 -- Noor lab</strain>
    </source>
</reference>
<evidence type="ECO:0000313" key="4">
    <source>
        <dbReference type="Proteomes" id="UP000015102"/>
    </source>
</evidence>
<evidence type="ECO:0000256" key="1">
    <source>
        <dbReference type="PROSITE-ProRule" id="PRU00497"/>
    </source>
</evidence>
<reference evidence="3" key="2">
    <citation type="submission" date="2015-06" db="UniProtKB">
        <authorList>
            <consortium name="EnsemblMetazoa"/>
        </authorList>
    </citation>
    <scope>IDENTIFICATION</scope>
</reference>
<dbReference type="EnsemblMetazoa" id="MESCA003957-RA">
    <property type="protein sequence ID" value="MESCA003957-PA"/>
    <property type="gene ID" value="MESCA003957"/>
</dbReference>
<dbReference type="Proteomes" id="UP000015102">
    <property type="component" value="Unassembled WGS sequence"/>
</dbReference>
<dbReference type="Pfam" id="PF00379">
    <property type="entry name" value="Chitin_bind_4"/>
    <property type="match status" value="1"/>
</dbReference>
<protein>
    <submittedName>
        <fullName evidence="3">Uncharacterized protein</fullName>
    </submittedName>
</protein>
<organism evidence="3 4">
    <name type="scientific">Megaselia scalaris</name>
    <name type="common">Humpbacked fly</name>
    <name type="synonym">Phora scalaris</name>
    <dbReference type="NCBI Taxonomy" id="36166"/>
    <lineage>
        <taxon>Eukaryota</taxon>
        <taxon>Metazoa</taxon>
        <taxon>Ecdysozoa</taxon>
        <taxon>Arthropoda</taxon>
        <taxon>Hexapoda</taxon>
        <taxon>Insecta</taxon>
        <taxon>Pterygota</taxon>
        <taxon>Neoptera</taxon>
        <taxon>Endopterygota</taxon>
        <taxon>Diptera</taxon>
        <taxon>Brachycera</taxon>
        <taxon>Muscomorpha</taxon>
        <taxon>Platypezoidea</taxon>
        <taxon>Phoridae</taxon>
        <taxon>Megaseliini</taxon>
        <taxon>Megaselia</taxon>
    </lineage>
</organism>
<feature type="region of interest" description="Disordered" evidence="2">
    <location>
        <begin position="78"/>
        <end position="99"/>
    </location>
</feature>
<accession>T1GKD4</accession>
<dbReference type="EMBL" id="CAQQ02144911">
    <property type="status" value="NOT_ANNOTATED_CDS"/>
    <property type="molecule type" value="Genomic_DNA"/>
</dbReference>
<dbReference type="PROSITE" id="PS51155">
    <property type="entry name" value="CHIT_BIND_RR_2"/>
    <property type="match status" value="1"/>
</dbReference>
<evidence type="ECO:0000313" key="3">
    <source>
        <dbReference type="EnsemblMetazoa" id="MESCA003957-PA"/>
    </source>
</evidence>
<keyword evidence="4" id="KW-1185">Reference proteome</keyword>
<dbReference type="InterPro" id="IPR000618">
    <property type="entry name" value="Insect_cuticle"/>
</dbReference>
<evidence type="ECO:0000256" key="2">
    <source>
        <dbReference type="SAM" id="MobiDB-lite"/>
    </source>
</evidence>